<dbReference type="AlphaFoldDB" id="A0A3A9YXM7"/>
<dbReference type="Proteomes" id="UP000272474">
    <property type="component" value="Unassembled WGS sequence"/>
</dbReference>
<name>A0A3A9YXM7_9ACTN</name>
<organism evidence="1 2">
    <name type="scientific">Streptomyces hoynatensis</name>
    <dbReference type="NCBI Taxonomy" id="1141874"/>
    <lineage>
        <taxon>Bacteria</taxon>
        <taxon>Bacillati</taxon>
        <taxon>Actinomycetota</taxon>
        <taxon>Actinomycetes</taxon>
        <taxon>Kitasatosporales</taxon>
        <taxon>Streptomycetaceae</taxon>
        <taxon>Streptomyces</taxon>
    </lineage>
</organism>
<reference evidence="1 2" key="1">
    <citation type="journal article" date="2014" name="Int. J. Syst. Evol. Microbiol.">
        <title>Streptomyces hoynatensis sp. nov., isolated from deep marine sediment.</title>
        <authorList>
            <person name="Veyisoglu A."/>
            <person name="Sahin N."/>
        </authorList>
    </citation>
    <scope>NUCLEOTIDE SEQUENCE [LARGE SCALE GENOMIC DNA]</scope>
    <source>
        <strain evidence="1 2">KCTC 29097</strain>
    </source>
</reference>
<gene>
    <name evidence="1" type="ORF">D7294_16925</name>
</gene>
<keyword evidence="2" id="KW-1185">Reference proteome</keyword>
<evidence type="ECO:0000313" key="2">
    <source>
        <dbReference type="Proteomes" id="UP000272474"/>
    </source>
</evidence>
<evidence type="ECO:0000313" key="1">
    <source>
        <dbReference type="EMBL" id="RKN40773.1"/>
    </source>
</evidence>
<accession>A0A3A9YXM7</accession>
<proteinExistence type="predicted"/>
<dbReference type="EMBL" id="RBAL01000009">
    <property type="protein sequence ID" value="RKN40773.1"/>
    <property type="molecule type" value="Genomic_DNA"/>
</dbReference>
<comment type="caution">
    <text evidence="1">The sequence shown here is derived from an EMBL/GenBank/DDBJ whole genome shotgun (WGS) entry which is preliminary data.</text>
</comment>
<dbReference type="RefSeq" id="WP_120680554.1">
    <property type="nucleotide sequence ID" value="NZ_RBAL01000009.1"/>
</dbReference>
<protein>
    <submittedName>
        <fullName evidence="1">Uncharacterized protein</fullName>
    </submittedName>
</protein>
<sequence length="198" mass="21031">MDTCTACHRTIPAWDRPRHVCTGCQQQTATALATLPGLWAALADRLDPGRTGSSGSRHAAPGSRPPVDLGIVDLRGEVLMVLDSWARAVSEDAGEELPERWEDPAAGPARWLRWRLDWAARSWAAADDLVREISDLHRAARAAATGERGERRVTVQCGCGGLLRVGVSTAGADCHGCGARYGHAEVLALPLAARAVAA</sequence>